<evidence type="ECO:0000256" key="1">
    <source>
        <dbReference type="ARBA" id="ARBA00008814"/>
    </source>
</evidence>
<comment type="caution">
    <text evidence="4">The sequence shown here is derived from an EMBL/GenBank/DDBJ whole genome shotgun (WGS) entry which is preliminary data.</text>
</comment>
<gene>
    <name evidence="4" type="ORF">A6K76_10920</name>
</gene>
<dbReference type="PANTHER" id="PTHR30535">
    <property type="entry name" value="VITAMIN B12-BINDING PROTEIN"/>
    <property type="match status" value="1"/>
</dbReference>
<dbReference type="SUPFAM" id="SSF53807">
    <property type="entry name" value="Helical backbone' metal receptor"/>
    <property type="match status" value="1"/>
</dbReference>
<keyword evidence="2" id="KW-0732">Signal</keyword>
<dbReference type="Gene3D" id="3.40.50.1980">
    <property type="entry name" value="Nitrogenase molybdenum iron protein domain"/>
    <property type="match status" value="2"/>
</dbReference>
<evidence type="ECO:0000313" key="5">
    <source>
        <dbReference type="Proteomes" id="UP000093482"/>
    </source>
</evidence>
<sequence>MSKMKVFIMSLAVAALAACGAEEEAKTETVNATTEEASAYTIVDALGESHTFAEPPETVATLNPGELDVLVKLEANVVGRPETSTEPPAEVKGVQTIGNPHNPSFEQIAAIGADVLIAPPSFMKFEETVEAQGTTVVYSNPETLEDIVGSIDMIGTMLHKEEQATTLAEQIEADIAALNGDSQVRALMVYGAGNTFLAALPQSLPGAILHAAGGVNIAAEFEATENYPSYASLSPELIVAQNPQAIFLLTHSEPKAVQAAFEQQMNTNATWKNLDAVKNGQFYVLPADLFGNNPGTRIVESVEYMINALNEVK</sequence>
<dbReference type="Pfam" id="PF01497">
    <property type="entry name" value="Peripla_BP_2"/>
    <property type="match status" value="1"/>
</dbReference>
<evidence type="ECO:0000259" key="3">
    <source>
        <dbReference type="PROSITE" id="PS50983"/>
    </source>
</evidence>
<dbReference type="InterPro" id="IPR002491">
    <property type="entry name" value="ABC_transptr_periplasmic_BD"/>
</dbReference>
<dbReference type="AlphaFoldDB" id="A0A1C0YU32"/>
<feature type="domain" description="Fe/B12 periplasmic-binding" evidence="3">
    <location>
        <begin position="58"/>
        <end position="313"/>
    </location>
</feature>
<feature type="signal peptide" evidence="2">
    <location>
        <begin position="1"/>
        <end position="17"/>
    </location>
</feature>
<dbReference type="PANTHER" id="PTHR30535:SF34">
    <property type="entry name" value="MOLYBDATE-BINDING PROTEIN MOLA"/>
    <property type="match status" value="1"/>
</dbReference>
<name>A0A1C0YU32_9BACL</name>
<dbReference type="Proteomes" id="UP000093482">
    <property type="component" value="Unassembled WGS sequence"/>
</dbReference>
<dbReference type="InterPro" id="IPR050902">
    <property type="entry name" value="ABC_Transporter_SBP"/>
</dbReference>
<feature type="chain" id="PRO_5039331393" description="Fe/B12 periplasmic-binding domain-containing protein" evidence="2">
    <location>
        <begin position="18"/>
        <end position="313"/>
    </location>
</feature>
<comment type="similarity">
    <text evidence="1">Belongs to the bacterial solute-binding protein 8 family.</text>
</comment>
<dbReference type="GO" id="GO:0071281">
    <property type="term" value="P:cellular response to iron ion"/>
    <property type="evidence" value="ECO:0007669"/>
    <property type="project" value="TreeGrafter"/>
</dbReference>
<keyword evidence="5" id="KW-1185">Reference proteome</keyword>
<dbReference type="PROSITE" id="PS50983">
    <property type="entry name" value="FE_B12_PBP"/>
    <property type="match status" value="1"/>
</dbReference>
<dbReference type="EMBL" id="MATO01000035">
    <property type="protein sequence ID" value="OCS90652.1"/>
    <property type="molecule type" value="Genomic_DNA"/>
</dbReference>
<reference evidence="4 5" key="1">
    <citation type="submission" date="2016-07" db="EMBL/GenBank/DDBJ databases">
        <title>Caryophanon latum genome sequencing.</title>
        <authorList>
            <person name="Verma A."/>
            <person name="Pal Y."/>
            <person name="Krishnamurthi S."/>
        </authorList>
    </citation>
    <scope>NUCLEOTIDE SEQUENCE [LARGE SCALE GENOMIC DNA]</scope>
    <source>
        <strain evidence="4 5">DSM 14151</strain>
    </source>
</reference>
<evidence type="ECO:0000313" key="4">
    <source>
        <dbReference type="EMBL" id="OCS90652.1"/>
    </source>
</evidence>
<dbReference type="PROSITE" id="PS51257">
    <property type="entry name" value="PROKAR_LIPOPROTEIN"/>
    <property type="match status" value="1"/>
</dbReference>
<dbReference type="RefSeq" id="WP_066464555.1">
    <property type="nucleotide sequence ID" value="NZ_MATO01000035.1"/>
</dbReference>
<accession>A0A1C0YU32</accession>
<organism evidence="4 5">
    <name type="scientific">Caryophanon latum</name>
    <dbReference type="NCBI Taxonomy" id="33977"/>
    <lineage>
        <taxon>Bacteria</taxon>
        <taxon>Bacillati</taxon>
        <taxon>Bacillota</taxon>
        <taxon>Bacilli</taxon>
        <taxon>Bacillales</taxon>
        <taxon>Caryophanaceae</taxon>
        <taxon>Caryophanon</taxon>
    </lineage>
</organism>
<proteinExistence type="inferred from homology"/>
<evidence type="ECO:0000256" key="2">
    <source>
        <dbReference type="SAM" id="SignalP"/>
    </source>
</evidence>
<protein>
    <recommendedName>
        <fullName evidence="3">Fe/B12 periplasmic-binding domain-containing protein</fullName>
    </recommendedName>
</protein>